<protein>
    <recommendedName>
        <fullName evidence="3">HNH domain-containing protein</fullName>
    </recommendedName>
</protein>
<organism evidence="1 2">
    <name type="scientific">Cryobacterium arcticum</name>
    <dbReference type="NCBI Taxonomy" id="670052"/>
    <lineage>
        <taxon>Bacteria</taxon>
        <taxon>Bacillati</taxon>
        <taxon>Actinomycetota</taxon>
        <taxon>Actinomycetes</taxon>
        <taxon>Micrococcales</taxon>
        <taxon>Microbacteriaceae</taxon>
        <taxon>Cryobacterium</taxon>
    </lineage>
</organism>
<dbReference type="OrthoDB" id="5244068at2"/>
<evidence type="ECO:0008006" key="3">
    <source>
        <dbReference type="Google" id="ProtNLM"/>
    </source>
</evidence>
<evidence type="ECO:0000313" key="2">
    <source>
        <dbReference type="Proteomes" id="UP000246722"/>
    </source>
</evidence>
<proteinExistence type="predicted"/>
<gene>
    <name evidence="1" type="ORF">CTB96_02785</name>
</gene>
<name>A0A318A4W5_9MICO</name>
<sequence length="61" mass="6486">MTCVLCTVARSTVADHYPLTRRELLASHADPDDPARGRGLCARCHNKHTAASSPGGWAARG</sequence>
<dbReference type="EMBL" id="QHLY01000005">
    <property type="protein sequence ID" value="PXA72377.1"/>
    <property type="molecule type" value="Genomic_DNA"/>
</dbReference>
<evidence type="ECO:0000313" key="1">
    <source>
        <dbReference type="EMBL" id="PXA72377.1"/>
    </source>
</evidence>
<accession>A0A318A4W5</accession>
<dbReference type="AlphaFoldDB" id="A0A318A4W5"/>
<dbReference type="Proteomes" id="UP000246722">
    <property type="component" value="Unassembled WGS sequence"/>
</dbReference>
<comment type="caution">
    <text evidence="1">The sequence shown here is derived from an EMBL/GenBank/DDBJ whole genome shotgun (WGS) entry which is preliminary data.</text>
</comment>
<keyword evidence="2" id="KW-1185">Reference proteome</keyword>
<reference evidence="1 2" key="1">
    <citation type="submission" date="2018-05" db="EMBL/GenBank/DDBJ databases">
        <title>Genetic diversity of glacier-inhabiting Cryobacterium bacteria in China and description of Cryobacterium mengkeensis sp. nov. and Arthrobacter glacialis sp. nov.</title>
        <authorList>
            <person name="Liu Q."/>
            <person name="Xin Y.-H."/>
        </authorList>
    </citation>
    <scope>NUCLEOTIDE SEQUENCE [LARGE SCALE GENOMIC DNA]</scope>
    <source>
        <strain evidence="1 2">SK-1</strain>
    </source>
</reference>